<accession>A0A4R1QMH1</accession>
<comment type="caution">
    <text evidence="1">The sequence shown here is derived from an EMBL/GenBank/DDBJ whole genome shotgun (WGS) entry which is preliminary data.</text>
</comment>
<dbReference type="RefSeq" id="WP_058966448.1">
    <property type="nucleotide sequence ID" value="NZ_CABKVM010000019.1"/>
</dbReference>
<sequence length="175" mass="19603">MKERLTHLYFGNGKGKTTASMGLALRALGNGWRIVVVQFLKSHPSGEVAGLEKLGAKVIRSTETMKFVFKMTEEEKQAARAVQQKMLNEAIRLVDEGQVDLLVLDEAGSLCQLDMLEDMNTLRQLVEHKPAGLELVITAHEPAQWLLDAADYCTEMRCHRHPFDRGIPGRKGVEF</sequence>
<dbReference type="GO" id="GO:0008817">
    <property type="term" value="F:corrinoid adenosyltransferase activity"/>
    <property type="evidence" value="ECO:0007669"/>
    <property type="project" value="InterPro"/>
</dbReference>
<protein>
    <submittedName>
        <fullName evidence="1">Cob(I)alamin adenosyltransferase</fullName>
    </submittedName>
</protein>
<dbReference type="OrthoDB" id="9810309at2"/>
<dbReference type="AlphaFoldDB" id="A0A4R1QMH1"/>
<dbReference type="PANTHER" id="PTHR46638">
    <property type="entry name" value="CORRINOID ADENOSYLTRANSFERASE"/>
    <property type="match status" value="1"/>
</dbReference>
<dbReference type="Gene3D" id="3.40.50.300">
    <property type="entry name" value="P-loop containing nucleotide triphosphate hydrolases"/>
    <property type="match status" value="1"/>
</dbReference>
<proteinExistence type="predicted"/>
<dbReference type="Proteomes" id="UP000295184">
    <property type="component" value="Unassembled WGS sequence"/>
</dbReference>
<gene>
    <name evidence="1" type="ORF">EDD77_12555</name>
</gene>
<name>A0A4R1QMH1_9FIRM</name>
<dbReference type="SUPFAM" id="SSF52540">
    <property type="entry name" value="P-loop containing nucleoside triphosphate hydrolases"/>
    <property type="match status" value="1"/>
</dbReference>
<dbReference type="PANTHER" id="PTHR46638:SF1">
    <property type="entry name" value="CORRINOID ADENOSYLTRANSFERASE"/>
    <property type="match status" value="1"/>
</dbReference>
<dbReference type="EMBL" id="SLUM01000025">
    <property type="protein sequence ID" value="TCL53981.1"/>
    <property type="molecule type" value="Genomic_DNA"/>
</dbReference>
<organism evidence="1 2">
    <name type="scientific">Allofournierella massiliensis</name>
    <dbReference type="NCBI Taxonomy" id="1650663"/>
    <lineage>
        <taxon>Bacteria</taxon>
        <taxon>Bacillati</taxon>
        <taxon>Bacillota</taxon>
        <taxon>Clostridia</taxon>
        <taxon>Eubacteriales</taxon>
        <taxon>Oscillospiraceae</taxon>
        <taxon>Allofournierella</taxon>
    </lineage>
</organism>
<dbReference type="GO" id="GO:0009236">
    <property type="term" value="P:cobalamin biosynthetic process"/>
    <property type="evidence" value="ECO:0007669"/>
    <property type="project" value="InterPro"/>
</dbReference>
<evidence type="ECO:0000313" key="1">
    <source>
        <dbReference type="EMBL" id="TCL53981.1"/>
    </source>
</evidence>
<reference evidence="1 2" key="1">
    <citation type="submission" date="2019-03" db="EMBL/GenBank/DDBJ databases">
        <title>Genomic Encyclopedia of Type Strains, Phase IV (KMG-IV): sequencing the most valuable type-strain genomes for metagenomic binning, comparative biology and taxonomic classification.</title>
        <authorList>
            <person name="Goeker M."/>
        </authorList>
    </citation>
    <scope>NUCLEOTIDE SEQUENCE [LARGE SCALE GENOMIC DNA]</scope>
    <source>
        <strain evidence="1 2">DSM 100451</strain>
    </source>
</reference>
<dbReference type="InterPro" id="IPR027417">
    <property type="entry name" value="P-loop_NTPase"/>
</dbReference>
<dbReference type="PIRSF" id="PIRSF015617">
    <property type="entry name" value="Adensltrnsf_CobA"/>
    <property type="match status" value="1"/>
</dbReference>
<dbReference type="STRING" id="1650663.GCA_001486665_03079"/>
<dbReference type="GeneID" id="97381792"/>
<dbReference type="Pfam" id="PF02572">
    <property type="entry name" value="CobA_CobO_BtuR"/>
    <property type="match status" value="1"/>
</dbReference>
<dbReference type="GO" id="GO:0005524">
    <property type="term" value="F:ATP binding"/>
    <property type="evidence" value="ECO:0007669"/>
    <property type="project" value="InterPro"/>
</dbReference>
<evidence type="ECO:0000313" key="2">
    <source>
        <dbReference type="Proteomes" id="UP000295184"/>
    </source>
</evidence>
<dbReference type="InterPro" id="IPR003724">
    <property type="entry name" value="CblAdoTrfase_CobA"/>
</dbReference>
<keyword evidence="1" id="KW-0808">Transferase</keyword>